<dbReference type="GO" id="GO:0016413">
    <property type="term" value="F:O-acetyltransferase activity"/>
    <property type="evidence" value="ECO:0007669"/>
    <property type="project" value="TreeGrafter"/>
</dbReference>
<dbReference type="GO" id="GO:0005886">
    <property type="term" value="C:plasma membrane"/>
    <property type="evidence" value="ECO:0007669"/>
    <property type="project" value="UniProtKB-SubCell"/>
</dbReference>
<feature type="transmembrane region" description="Helical" evidence="7">
    <location>
        <begin position="155"/>
        <end position="173"/>
    </location>
</feature>
<evidence type="ECO:0000313" key="10">
    <source>
        <dbReference type="Proteomes" id="UP001266995"/>
    </source>
</evidence>
<keyword evidence="4 7" id="KW-0812">Transmembrane</keyword>
<evidence type="ECO:0000256" key="7">
    <source>
        <dbReference type="SAM" id="Phobius"/>
    </source>
</evidence>
<feature type="transmembrane region" description="Helical" evidence="7">
    <location>
        <begin position="208"/>
        <end position="228"/>
    </location>
</feature>
<dbReference type="InterPro" id="IPR002656">
    <property type="entry name" value="Acyl_transf_3_dom"/>
</dbReference>
<feature type="transmembrane region" description="Helical" evidence="7">
    <location>
        <begin position="179"/>
        <end position="196"/>
    </location>
</feature>
<evidence type="ECO:0000256" key="4">
    <source>
        <dbReference type="ARBA" id="ARBA00022692"/>
    </source>
</evidence>
<evidence type="ECO:0000256" key="3">
    <source>
        <dbReference type="ARBA" id="ARBA00022475"/>
    </source>
</evidence>
<dbReference type="Proteomes" id="UP001266995">
    <property type="component" value="Unassembled WGS sequence"/>
</dbReference>
<keyword evidence="3" id="KW-1003">Cell membrane</keyword>
<dbReference type="PANTHER" id="PTHR40074:SF2">
    <property type="entry name" value="O-ACETYLTRANSFERASE WECH"/>
    <property type="match status" value="1"/>
</dbReference>
<comment type="caution">
    <text evidence="9">The sequence shown here is derived from an EMBL/GenBank/DDBJ whole genome shotgun (WGS) entry which is preliminary data.</text>
</comment>
<dbReference type="RefSeq" id="WP_195512140.1">
    <property type="nucleotide sequence ID" value="NZ_JADMQL010000024.1"/>
</dbReference>
<protein>
    <submittedName>
        <fullName evidence="9">Acyltransferase</fullName>
        <ecNumber evidence="9">2.3.1.-</ecNumber>
    </submittedName>
</protein>
<dbReference type="EMBL" id="JAVSNH010000001">
    <property type="protein sequence ID" value="MDT4510367.1"/>
    <property type="molecule type" value="Genomic_DNA"/>
</dbReference>
<feature type="domain" description="Acyltransferase 3" evidence="8">
    <location>
        <begin position="11"/>
        <end position="320"/>
    </location>
</feature>
<keyword evidence="9" id="KW-0808">Transferase</keyword>
<reference evidence="9" key="1">
    <citation type="submission" date="2023-08" db="EMBL/GenBank/DDBJ databases">
        <title>Reintroducing virulent viruses to syntetic microbiomes.</title>
        <authorList>
            <person name="Wilde J."/>
            <person name="Boyes R."/>
            <person name="Robinson A.V."/>
            <person name="Daisley B.A."/>
            <person name="Allen-Vercoe E."/>
        </authorList>
    </citation>
    <scope>NUCLEOTIDE SEQUENCE</scope>
    <source>
        <strain evidence="9">225I_12FAA</strain>
    </source>
</reference>
<evidence type="ECO:0000259" key="8">
    <source>
        <dbReference type="Pfam" id="PF01757"/>
    </source>
</evidence>
<dbReference type="AlphaFoldDB" id="A0AAW8VEF3"/>
<evidence type="ECO:0000313" key="9">
    <source>
        <dbReference type="EMBL" id="MDT4510367.1"/>
    </source>
</evidence>
<feature type="transmembrane region" description="Helical" evidence="7">
    <location>
        <begin position="240"/>
        <end position="258"/>
    </location>
</feature>
<dbReference type="GO" id="GO:0009246">
    <property type="term" value="P:enterobacterial common antigen biosynthetic process"/>
    <property type="evidence" value="ECO:0007669"/>
    <property type="project" value="TreeGrafter"/>
</dbReference>
<feature type="transmembrane region" description="Helical" evidence="7">
    <location>
        <begin position="12"/>
        <end position="32"/>
    </location>
</feature>
<feature type="transmembrane region" description="Helical" evidence="7">
    <location>
        <begin position="84"/>
        <end position="106"/>
    </location>
</feature>
<evidence type="ECO:0000256" key="5">
    <source>
        <dbReference type="ARBA" id="ARBA00022989"/>
    </source>
</evidence>
<comment type="similarity">
    <text evidence="2">Belongs to the acyltransferase 3 family.</text>
</comment>
<keyword evidence="5 7" id="KW-1133">Transmembrane helix</keyword>
<feature type="transmembrane region" description="Helical" evidence="7">
    <location>
        <begin position="126"/>
        <end position="143"/>
    </location>
</feature>
<organism evidence="9 10">
    <name type="scientific">Bacteroides cellulosilyticus</name>
    <dbReference type="NCBI Taxonomy" id="246787"/>
    <lineage>
        <taxon>Bacteria</taxon>
        <taxon>Pseudomonadati</taxon>
        <taxon>Bacteroidota</taxon>
        <taxon>Bacteroidia</taxon>
        <taxon>Bacteroidales</taxon>
        <taxon>Bacteroidaceae</taxon>
        <taxon>Bacteroides</taxon>
    </lineage>
</organism>
<dbReference type="EC" id="2.3.1.-" evidence="9"/>
<evidence type="ECO:0000256" key="1">
    <source>
        <dbReference type="ARBA" id="ARBA00004651"/>
    </source>
</evidence>
<dbReference type="Pfam" id="PF01757">
    <property type="entry name" value="Acyl_transf_3"/>
    <property type="match status" value="1"/>
</dbReference>
<proteinExistence type="inferred from homology"/>
<evidence type="ECO:0000256" key="6">
    <source>
        <dbReference type="ARBA" id="ARBA00023136"/>
    </source>
</evidence>
<name>A0AAW8VEF3_9BACE</name>
<accession>A0AAW8VEF3</accession>
<keyword evidence="6 7" id="KW-0472">Membrane</keyword>
<sequence length="365" mass="42939">MSIIKEGRTSNIECLRCIAMLFIVLNHCILHIVTKRLSLDTEPIFFCLMNFVYQVVYNGVNLFVLISGYFLVKTTRNTTNWEKVTKLWLSVFFYSAIIYAFSIGIHRKPLNFQELIHVLMPIRYDSYWFITQYLGLYIMSPFLAKWARSMSKQEYKIMLVSFFIITSILQLQGLKGGFSLIWFLFIFMFAGYIQLWESESFTIKRWNTYAGIIFIFISALLFLISFPINGKTLNIVSYWGFYNGPLLFIASVSLFLFFKKIKESKLVVVVSKLSPYMFGVYLVHENPIVKEHLWSYLNGLFTEIRISNLFLIAIIILFSSAFIEYLRQLIFRTLKIDSLFYNAIKNTFSLITTILKKQFHKCLIH</sequence>
<comment type="subcellular location">
    <subcellularLocation>
        <location evidence="1">Cell membrane</location>
        <topology evidence="1">Multi-pass membrane protein</topology>
    </subcellularLocation>
</comment>
<feature type="transmembrane region" description="Helical" evidence="7">
    <location>
        <begin position="52"/>
        <end position="72"/>
    </location>
</feature>
<dbReference type="PANTHER" id="PTHR40074">
    <property type="entry name" value="O-ACETYLTRANSFERASE WECH"/>
    <property type="match status" value="1"/>
</dbReference>
<gene>
    <name evidence="9" type="ORF">RO785_05170</name>
</gene>
<feature type="transmembrane region" description="Helical" evidence="7">
    <location>
        <begin position="304"/>
        <end position="326"/>
    </location>
</feature>
<feature type="transmembrane region" description="Helical" evidence="7">
    <location>
        <begin position="265"/>
        <end position="284"/>
    </location>
</feature>
<evidence type="ECO:0000256" key="2">
    <source>
        <dbReference type="ARBA" id="ARBA00007400"/>
    </source>
</evidence>
<keyword evidence="9" id="KW-0012">Acyltransferase</keyword>